<evidence type="ECO:0008006" key="3">
    <source>
        <dbReference type="Google" id="ProtNLM"/>
    </source>
</evidence>
<sequence length="285" mass="30116">MARTISIRSLIRERPSSDAAGTGQARLPDCLQDSLPLWSVLAQRAGEVLSPLLGCDVTVRSHLSATTHEELRRSAEKPGLFLPLEPLTSGAMFRFPGETAIDLSAFLLRAADSTLTKPEMPDGLDDVLTREVAIALAGLVEDAFGLRLRLAAEGEGETSWPLTPPPGGTKLLATFTIEPEGGEAREVQLVFPTLEEAHFAKILDRSDRGIDLSGVTLPVTVVLSRWTADAVTIAGLAPGNVISIPGGDLGRVMLEADGADCAKDIAIGALGTERGRHSVKVLSTL</sequence>
<dbReference type="EMBL" id="JBHRVA010000002">
    <property type="protein sequence ID" value="MFC3301615.1"/>
    <property type="molecule type" value="Genomic_DNA"/>
</dbReference>
<accession>A0ABV7M846</accession>
<proteinExistence type="predicted"/>
<keyword evidence="2" id="KW-1185">Reference proteome</keyword>
<name>A0ABV7M846_9PROT</name>
<dbReference type="Proteomes" id="UP001595607">
    <property type="component" value="Unassembled WGS sequence"/>
</dbReference>
<organism evidence="1 2">
    <name type="scientific">Parvularcula lutaonensis</name>
    <dbReference type="NCBI Taxonomy" id="491923"/>
    <lineage>
        <taxon>Bacteria</taxon>
        <taxon>Pseudomonadati</taxon>
        <taxon>Pseudomonadota</taxon>
        <taxon>Alphaproteobacteria</taxon>
        <taxon>Parvularculales</taxon>
        <taxon>Parvularculaceae</taxon>
        <taxon>Parvularcula</taxon>
    </lineage>
</organism>
<comment type="caution">
    <text evidence="1">The sequence shown here is derived from an EMBL/GenBank/DDBJ whole genome shotgun (WGS) entry which is preliminary data.</text>
</comment>
<dbReference type="RefSeq" id="WP_189572936.1">
    <property type="nucleotide sequence ID" value="NZ_BMXU01000001.1"/>
</dbReference>
<protein>
    <recommendedName>
        <fullName evidence="3">Flagellar motor switch protein FliN-like C-terminal domain-containing protein</fullName>
    </recommendedName>
</protein>
<reference evidence="2" key="1">
    <citation type="journal article" date="2019" name="Int. J. Syst. Evol. Microbiol.">
        <title>The Global Catalogue of Microorganisms (GCM) 10K type strain sequencing project: providing services to taxonomists for standard genome sequencing and annotation.</title>
        <authorList>
            <consortium name="The Broad Institute Genomics Platform"/>
            <consortium name="The Broad Institute Genome Sequencing Center for Infectious Disease"/>
            <person name="Wu L."/>
            <person name="Ma J."/>
        </authorList>
    </citation>
    <scope>NUCLEOTIDE SEQUENCE [LARGE SCALE GENOMIC DNA]</scope>
    <source>
        <strain evidence="2">KCTC 22245</strain>
    </source>
</reference>
<gene>
    <name evidence="1" type="ORF">ACFONP_02565</name>
</gene>
<evidence type="ECO:0000313" key="1">
    <source>
        <dbReference type="EMBL" id="MFC3301615.1"/>
    </source>
</evidence>
<evidence type="ECO:0000313" key="2">
    <source>
        <dbReference type="Proteomes" id="UP001595607"/>
    </source>
</evidence>